<gene>
    <name evidence="1" type="ORF">CPB84DRAFT_1759588</name>
</gene>
<organism evidence="1 2">
    <name type="scientific">Gymnopilus junonius</name>
    <name type="common">Spectacular rustgill mushroom</name>
    <name type="synonym">Gymnopilus spectabilis subsp. junonius</name>
    <dbReference type="NCBI Taxonomy" id="109634"/>
    <lineage>
        <taxon>Eukaryota</taxon>
        <taxon>Fungi</taxon>
        <taxon>Dikarya</taxon>
        <taxon>Basidiomycota</taxon>
        <taxon>Agaricomycotina</taxon>
        <taxon>Agaricomycetes</taxon>
        <taxon>Agaricomycetidae</taxon>
        <taxon>Agaricales</taxon>
        <taxon>Agaricineae</taxon>
        <taxon>Hymenogastraceae</taxon>
        <taxon>Gymnopilus</taxon>
    </lineage>
</organism>
<dbReference type="Proteomes" id="UP000724874">
    <property type="component" value="Unassembled WGS sequence"/>
</dbReference>
<name>A0A9P5TTJ7_GYMJU</name>
<comment type="caution">
    <text evidence="1">The sequence shown here is derived from an EMBL/GenBank/DDBJ whole genome shotgun (WGS) entry which is preliminary data.</text>
</comment>
<evidence type="ECO:0000313" key="1">
    <source>
        <dbReference type="EMBL" id="KAF8912821.1"/>
    </source>
</evidence>
<dbReference type="AlphaFoldDB" id="A0A9P5TTJ7"/>
<reference evidence="1" key="1">
    <citation type="submission" date="2020-11" db="EMBL/GenBank/DDBJ databases">
        <authorList>
            <consortium name="DOE Joint Genome Institute"/>
            <person name="Ahrendt S."/>
            <person name="Riley R."/>
            <person name="Andreopoulos W."/>
            <person name="LaButti K."/>
            <person name="Pangilinan J."/>
            <person name="Ruiz-duenas F.J."/>
            <person name="Barrasa J.M."/>
            <person name="Sanchez-Garcia M."/>
            <person name="Camarero S."/>
            <person name="Miyauchi S."/>
            <person name="Serrano A."/>
            <person name="Linde D."/>
            <person name="Babiker R."/>
            <person name="Drula E."/>
            <person name="Ayuso-Fernandez I."/>
            <person name="Pacheco R."/>
            <person name="Padilla G."/>
            <person name="Ferreira P."/>
            <person name="Barriuso J."/>
            <person name="Kellner H."/>
            <person name="Castanera R."/>
            <person name="Alfaro M."/>
            <person name="Ramirez L."/>
            <person name="Pisabarro A.G."/>
            <person name="Kuo A."/>
            <person name="Tritt A."/>
            <person name="Lipzen A."/>
            <person name="He G."/>
            <person name="Yan M."/>
            <person name="Ng V."/>
            <person name="Cullen D."/>
            <person name="Martin F."/>
            <person name="Rosso M.-N."/>
            <person name="Henrissat B."/>
            <person name="Hibbett D."/>
            <person name="Martinez A.T."/>
            <person name="Grigoriev I.V."/>
        </authorList>
    </citation>
    <scope>NUCLEOTIDE SEQUENCE</scope>
    <source>
        <strain evidence="1">AH 44721</strain>
    </source>
</reference>
<sequence>MLLRRAASHIRGLSSVILHTPPSHAPRESPTPLVFVSSSSWDEGSLKGTPSIPTRLALKGFTSLQIDLQIPEASMKNSVTMMTEYEDELFSRIRSSSIPFPPVIFSREATCLIAQTYISSNPASGLVLISPPINNAELIGTKLPTNLAEFDYEPKFPIAVIDTPERVADLLKRNRICQSGMVDVIPVDQLNEEETFSQIVQWLDKLGI</sequence>
<keyword evidence="2" id="KW-1185">Reference proteome</keyword>
<protein>
    <submittedName>
        <fullName evidence="1">Uncharacterized protein</fullName>
    </submittedName>
</protein>
<proteinExistence type="predicted"/>
<dbReference type="EMBL" id="JADNYJ010000002">
    <property type="protein sequence ID" value="KAF8912821.1"/>
    <property type="molecule type" value="Genomic_DNA"/>
</dbReference>
<accession>A0A9P5TTJ7</accession>
<dbReference type="OrthoDB" id="3365310at2759"/>
<evidence type="ECO:0000313" key="2">
    <source>
        <dbReference type="Proteomes" id="UP000724874"/>
    </source>
</evidence>